<protein>
    <recommendedName>
        <fullName evidence="1">DUF6443 domain-containing protein</fullName>
    </recommendedName>
</protein>
<proteinExistence type="predicted"/>
<dbReference type="Gene3D" id="2.180.10.10">
    <property type="entry name" value="RHS repeat-associated core"/>
    <property type="match status" value="1"/>
</dbReference>
<evidence type="ECO:0000259" key="1">
    <source>
        <dbReference type="Pfam" id="PF20041"/>
    </source>
</evidence>
<dbReference type="AlphaFoldDB" id="A0A840CUJ7"/>
<sequence length="323" mass="36517">MSIISIGILAQSTGQNYIHTRTFTSATGSNYLDAVQYFDGLGRPVQGVQSGMTPMQKDLVSLQEYDSFGRESNAWLPAAIDNNNGAYVNPATVRAQAVATNRSDQKPYSMPEYESSPLNRVVKQYGPGADWQNTGAGKAVRTAYLTNIVNVDTLNCKRYRIEETANDTILKLVYVDNYETGQLYVTRTEDEEGNTSFEFKDKLGQVVLTRQIIYNGSNKNPHDTYYVYDDFGNLRAVLPPLMSDVVKNFSEGTAWLSDGVSIQTYRYCYLYKYDNRNRCIAKKLPGCSWIYYVYDKADRLIFTQDGEQRLKGEWTFSIPDVLG</sequence>
<reference evidence="2 3" key="1">
    <citation type="submission" date="2020-08" db="EMBL/GenBank/DDBJ databases">
        <title>Genomic Encyclopedia of Type Strains, Phase IV (KMG-IV): sequencing the most valuable type-strain genomes for metagenomic binning, comparative biology and taxonomic classification.</title>
        <authorList>
            <person name="Goeker M."/>
        </authorList>
    </citation>
    <scope>NUCLEOTIDE SEQUENCE [LARGE SCALE GENOMIC DNA]</scope>
    <source>
        <strain evidence="2 3">DSM 104969</strain>
    </source>
</reference>
<evidence type="ECO:0000313" key="2">
    <source>
        <dbReference type="EMBL" id="MBB4038359.1"/>
    </source>
</evidence>
<gene>
    <name evidence="2" type="ORF">GGR21_004298</name>
</gene>
<comment type="caution">
    <text evidence="2">The sequence shown here is derived from an EMBL/GenBank/DDBJ whole genome shotgun (WGS) entry which is preliminary data.</text>
</comment>
<keyword evidence="3" id="KW-1185">Reference proteome</keyword>
<dbReference type="EMBL" id="JACIEP010000036">
    <property type="protein sequence ID" value="MBB4038359.1"/>
    <property type="molecule type" value="Genomic_DNA"/>
</dbReference>
<dbReference type="Proteomes" id="UP000555103">
    <property type="component" value="Unassembled WGS sequence"/>
</dbReference>
<dbReference type="Pfam" id="PF20041">
    <property type="entry name" value="DUF6443"/>
    <property type="match status" value="1"/>
</dbReference>
<dbReference type="InterPro" id="IPR045619">
    <property type="entry name" value="DUF6443"/>
</dbReference>
<feature type="non-terminal residue" evidence="2">
    <location>
        <position position="323"/>
    </location>
</feature>
<feature type="domain" description="DUF6443" evidence="1">
    <location>
        <begin position="19"/>
        <end position="145"/>
    </location>
</feature>
<accession>A0A840CUJ7</accession>
<name>A0A840CUJ7_9BACT</name>
<evidence type="ECO:0000313" key="3">
    <source>
        <dbReference type="Proteomes" id="UP000555103"/>
    </source>
</evidence>
<organism evidence="2 3">
    <name type="scientific">Dysgonomonas hofstadii</name>
    <dbReference type="NCBI Taxonomy" id="637886"/>
    <lineage>
        <taxon>Bacteria</taxon>
        <taxon>Pseudomonadati</taxon>
        <taxon>Bacteroidota</taxon>
        <taxon>Bacteroidia</taxon>
        <taxon>Bacteroidales</taxon>
        <taxon>Dysgonomonadaceae</taxon>
        <taxon>Dysgonomonas</taxon>
    </lineage>
</organism>
<dbReference type="RefSeq" id="WP_221233054.1">
    <property type="nucleotide sequence ID" value="NZ_JACIEP010000036.1"/>
</dbReference>